<proteinExistence type="predicted"/>
<keyword evidence="3" id="KW-1185">Reference proteome</keyword>
<dbReference type="GeneID" id="7452773"/>
<dbReference type="HOGENOM" id="CLU_658062_0_0_1"/>
<feature type="signal peptide" evidence="1">
    <location>
        <begin position="1"/>
        <end position="25"/>
    </location>
</feature>
<evidence type="ECO:0000256" key="1">
    <source>
        <dbReference type="SAM" id="SignalP"/>
    </source>
</evidence>
<dbReference type="eggNOG" id="ENOG502T71V">
    <property type="taxonomic scope" value="Eukaryota"/>
</dbReference>
<feature type="chain" id="PRO_5002866024" evidence="1">
    <location>
        <begin position="26"/>
        <end position="418"/>
    </location>
</feature>
<sequence>MTTTFKGFGTLRVFLVLSSLRIIDGNLFSGNHHVHPIQLDDSIQHFHKVFVDKEIWNEANNGIRAVMVSREDNPLSTSNTIPSCSSPSAKWLEEQTASISNDDLNKFFDWTLYVLPFAYKLYIQDQDESQEYFGRYGQYTEEIRDIGDEAQDFWSYAGVDDVHLFGAHGSDLADLDKLIPTLELLFRGSYGSDYSVQEHATEIQALISRLPEGYNFPLLTFNAFATDDMEGSEPSIIIGDGYFEFQKSISMDSEGPEYALTHEFSHHLQYAFGTVPTSNGLSDQYARKQELMADAFSAYFLAHNNGGDMTADEISNIHRVAYSVGDCDVGNDLHHGTPSERRCATVWGAQMADSNLGRHLNALELSYQFDSWFNDIDDIDAMCDPILSTESAASVSNTKQTLVVLQAVIAGIFLLALV</sequence>
<accession>B8BWN5</accession>
<reference evidence="2 3" key="2">
    <citation type="journal article" date="2008" name="Nature">
        <title>The Phaeodactylum genome reveals the evolutionary history of diatom genomes.</title>
        <authorList>
            <person name="Bowler C."/>
            <person name="Allen A.E."/>
            <person name="Badger J.H."/>
            <person name="Grimwood J."/>
            <person name="Jabbari K."/>
            <person name="Kuo A."/>
            <person name="Maheswari U."/>
            <person name="Martens C."/>
            <person name="Maumus F."/>
            <person name="Otillar R.P."/>
            <person name="Rayko E."/>
            <person name="Salamov A."/>
            <person name="Vandepoele K."/>
            <person name="Beszteri B."/>
            <person name="Gruber A."/>
            <person name="Heijde M."/>
            <person name="Katinka M."/>
            <person name="Mock T."/>
            <person name="Valentin K."/>
            <person name="Verret F."/>
            <person name="Berges J.A."/>
            <person name="Brownlee C."/>
            <person name="Cadoret J.P."/>
            <person name="Chiovitti A."/>
            <person name="Choi C.J."/>
            <person name="Coesel S."/>
            <person name="De Martino A."/>
            <person name="Detter J.C."/>
            <person name="Durkin C."/>
            <person name="Falciatore A."/>
            <person name="Fournet J."/>
            <person name="Haruta M."/>
            <person name="Huysman M.J."/>
            <person name="Jenkins B.D."/>
            <person name="Jiroutova K."/>
            <person name="Jorgensen R.E."/>
            <person name="Joubert Y."/>
            <person name="Kaplan A."/>
            <person name="Kroger N."/>
            <person name="Kroth P.G."/>
            <person name="La Roche J."/>
            <person name="Lindquist E."/>
            <person name="Lommer M."/>
            <person name="Martin-Jezequel V."/>
            <person name="Lopez P.J."/>
            <person name="Lucas S."/>
            <person name="Mangogna M."/>
            <person name="McGinnis K."/>
            <person name="Medlin L.K."/>
            <person name="Montsant A."/>
            <person name="Oudot-Le Secq M.P."/>
            <person name="Napoli C."/>
            <person name="Obornik M."/>
            <person name="Parker M.S."/>
            <person name="Petit J.L."/>
            <person name="Porcel B.M."/>
            <person name="Poulsen N."/>
            <person name="Robison M."/>
            <person name="Rychlewski L."/>
            <person name="Rynearson T.A."/>
            <person name="Schmutz J."/>
            <person name="Shapiro H."/>
            <person name="Siaut M."/>
            <person name="Stanley M."/>
            <person name="Sussman M.R."/>
            <person name="Taylor A.R."/>
            <person name="Vardi A."/>
            <person name="von Dassow P."/>
            <person name="Vyverman W."/>
            <person name="Willis A."/>
            <person name="Wyrwicz L.S."/>
            <person name="Rokhsar D.S."/>
            <person name="Weissenbach J."/>
            <person name="Armbrust E.V."/>
            <person name="Green B.R."/>
            <person name="Van de Peer Y."/>
            <person name="Grigoriev I.V."/>
        </authorList>
    </citation>
    <scope>NUCLEOTIDE SEQUENCE [LARGE SCALE GENOMIC DNA]</scope>
    <source>
        <strain evidence="2 3">CCMP1335</strain>
    </source>
</reference>
<dbReference type="KEGG" id="tps:THAPSDRAFT_22052"/>
<dbReference type="Proteomes" id="UP000001449">
    <property type="component" value="Chromosome 3"/>
</dbReference>
<reference evidence="2 3" key="1">
    <citation type="journal article" date="2004" name="Science">
        <title>The genome of the diatom Thalassiosira pseudonana: ecology, evolution, and metabolism.</title>
        <authorList>
            <person name="Armbrust E.V."/>
            <person name="Berges J.A."/>
            <person name="Bowler C."/>
            <person name="Green B.R."/>
            <person name="Martinez D."/>
            <person name="Putnam N.H."/>
            <person name="Zhou S."/>
            <person name="Allen A.E."/>
            <person name="Apt K.E."/>
            <person name="Bechner M."/>
            <person name="Brzezinski M.A."/>
            <person name="Chaal B.K."/>
            <person name="Chiovitti A."/>
            <person name="Davis A.K."/>
            <person name="Demarest M.S."/>
            <person name="Detter J.C."/>
            <person name="Glavina T."/>
            <person name="Goodstein D."/>
            <person name="Hadi M.Z."/>
            <person name="Hellsten U."/>
            <person name="Hildebrand M."/>
            <person name="Jenkins B.D."/>
            <person name="Jurka J."/>
            <person name="Kapitonov V.V."/>
            <person name="Kroger N."/>
            <person name="Lau W.W."/>
            <person name="Lane T.W."/>
            <person name="Larimer F.W."/>
            <person name="Lippmeier J.C."/>
            <person name="Lucas S."/>
            <person name="Medina M."/>
            <person name="Montsant A."/>
            <person name="Obornik M."/>
            <person name="Parker M.S."/>
            <person name="Palenik B."/>
            <person name="Pazour G.J."/>
            <person name="Richardson P.M."/>
            <person name="Rynearson T.A."/>
            <person name="Saito M.A."/>
            <person name="Schwartz D.C."/>
            <person name="Thamatrakoln K."/>
            <person name="Valentin K."/>
            <person name="Vardi A."/>
            <person name="Wilkerson F.P."/>
            <person name="Rokhsar D.S."/>
        </authorList>
    </citation>
    <scope>NUCLEOTIDE SEQUENCE [LARGE SCALE GENOMIC DNA]</scope>
    <source>
        <strain evidence="2 3">CCMP1335</strain>
    </source>
</reference>
<organism evidence="2 3">
    <name type="scientific">Thalassiosira pseudonana</name>
    <name type="common">Marine diatom</name>
    <name type="synonym">Cyclotella nana</name>
    <dbReference type="NCBI Taxonomy" id="35128"/>
    <lineage>
        <taxon>Eukaryota</taxon>
        <taxon>Sar</taxon>
        <taxon>Stramenopiles</taxon>
        <taxon>Ochrophyta</taxon>
        <taxon>Bacillariophyta</taxon>
        <taxon>Coscinodiscophyceae</taxon>
        <taxon>Thalassiosirophycidae</taxon>
        <taxon>Thalassiosirales</taxon>
        <taxon>Thalassiosiraceae</taxon>
        <taxon>Thalassiosira</taxon>
    </lineage>
</organism>
<name>B8BWN5_THAPS</name>
<gene>
    <name evidence="2" type="ORF">THAPSDRAFT_22052</name>
</gene>
<dbReference type="AlphaFoldDB" id="B8BWN5"/>
<protein>
    <submittedName>
        <fullName evidence="2">Uncharacterized protein</fullName>
    </submittedName>
</protein>
<dbReference type="EMBL" id="CM000640">
    <property type="protein sequence ID" value="EED94545.1"/>
    <property type="molecule type" value="Genomic_DNA"/>
</dbReference>
<dbReference type="InParanoid" id="B8BWN5"/>
<dbReference type="OMA" id="PNERRCA"/>
<dbReference type="RefSeq" id="XP_002289109.1">
    <property type="nucleotide sequence ID" value="XM_002289073.1"/>
</dbReference>
<keyword evidence="1" id="KW-0732">Signal</keyword>
<evidence type="ECO:0000313" key="3">
    <source>
        <dbReference type="Proteomes" id="UP000001449"/>
    </source>
</evidence>
<dbReference type="PaxDb" id="35128-Thaps22052"/>
<evidence type="ECO:0000313" key="2">
    <source>
        <dbReference type="EMBL" id="EED94545.1"/>
    </source>
</evidence>